<evidence type="ECO:0000256" key="1">
    <source>
        <dbReference type="ARBA" id="ARBA00006484"/>
    </source>
</evidence>
<dbReference type="InterPro" id="IPR002347">
    <property type="entry name" value="SDR_fam"/>
</dbReference>
<gene>
    <name evidence="4" type="ORF">I5E68_15705</name>
</gene>
<dbReference type="GO" id="GO:0016491">
    <property type="term" value="F:oxidoreductase activity"/>
    <property type="evidence" value="ECO:0007669"/>
    <property type="project" value="UniProtKB-KW"/>
</dbReference>
<evidence type="ECO:0000313" key="5">
    <source>
        <dbReference type="Proteomes" id="UP000617634"/>
    </source>
</evidence>
<dbReference type="PANTHER" id="PTHR43658">
    <property type="entry name" value="SHORT-CHAIN DEHYDROGENASE/REDUCTASE"/>
    <property type="match status" value="1"/>
</dbReference>
<dbReference type="InterPro" id="IPR036291">
    <property type="entry name" value="NAD(P)-bd_dom_sf"/>
</dbReference>
<dbReference type="Proteomes" id="UP000617634">
    <property type="component" value="Unassembled WGS sequence"/>
</dbReference>
<reference evidence="4" key="1">
    <citation type="submission" date="2020-11" db="EMBL/GenBank/DDBJ databases">
        <title>Novosphingobium aureum sp. nov., a marine bacterium isolated from sediment of a salt flat.</title>
        <authorList>
            <person name="Yoo Y."/>
            <person name="Kim J.-J."/>
        </authorList>
    </citation>
    <scope>NUCLEOTIDE SEQUENCE</scope>
    <source>
        <strain evidence="4">YJ-S2-02</strain>
    </source>
</reference>
<evidence type="ECO:0000313" key="4">
    <source>
        <dbReference type="EMBL" id="MBH0114390.1"/>
    </source>
</evidence>
<protein>
    <submittedName>
        <fullName evidence="4">SDR family NAD(P)-dependent oxidoreductase</fullName>
    </submittedName>
</protein>
<organism evidence="4 5">
    <name type="scientific">Novosphingobium aureum</name>
    <dbReference type="NCBI Taxonomy" id="2792964"/>
    <lineage>
        <taxon>Bacteria</taxon>
        <taxon>Pseudomonadati</taxon>
        <taxon>Pseudomonadota</taxon>
        <taxon>Alphaproteobacteria</taxon>
        <taxon>Sphingomonadales</taxon>
        <taxon>Sphingomonadaceae</taxon>
        <taxon>Novosphingobium</taxon>
    </lineage>
</organism>
<comment type="similarity">
    <text evidence="1 3">Belongs to the short-chain dehydrogenases/reductases (SDR) family.</text>
</comment>
<evidence type="ECO:0000256" key="2">
    <source>
        <dbReference type="ARBA" id="ARBA00023002"/>
    </source>
</evidence>
<dbReference type="Pfam" id="PF00106">
    <property type="entry name" value="adh_short"/>
    <property type="match status" value="1"/>
</dbReference>
<dbReference type="SUPFAM" id="SSF51735">
    <property type="entry name" value="NAD(P)-binding Rossmann-fold domains"/>
    <property type="match status" value="1"/>
</dbReference>
<sequence length="253" mass="25837">MKVEGQAAIVTGGASGLGGATAARLAGLGAKVTLFDLDADKGEAHAAAIGARFAKVDVTDEAGVTAAIAEAEAVNGKARILVNCAGIGPPKKVLDREGNPIPLADFAKIVTINLVGSFNVLSKFASRLHDAEPIGEERGVAISTASVAAFEGQIGQAAYAASKGGVVGMTLPIARELARYGIRVMTIAPGLFLTPLMESFSEEVRASLGAQVPFPSRLGDPGEYAQLVESIVANPMLNGETIRLDGAIRMAAK</sequence>
<dbReference type="AlphaFoldDB" id="A0A931HE07"/>
<dbReference type="PROSITE" id="PS00061">
    <property type="entry name" value="ADH_SHORT"/>
    <property type="match status" value="1"/>
</dbReference>
<evidence type="ECO:0000256" key="3">
    <source>
        <dbReference type="RuleBase" id="RU000363"/>
    </source>
</evidence>
<keyword evidence="5" id="KW-1185">Reference proteome</keyword>
<dbReference type="EMBL" id="JADZGI010000003">
    <property type="protein sequence ID" value="MBH0114390.1"/>
    <property type="molecule type" value="Genomic_DNA"/>
</dbReference>
<dbReference type="PRINTS" id="PR00081">
    <property type="entry name" value="GDHRDH"/>
</dbReference>
<comment type="caution">
    <text evidence="4">The sequence shown here is derived from an EMBL/GenBank/DDBJ whole genome shotgun (WGS) entry which is preliminary data.</text>
</comment>
<dbReference type="InterPro" id="IPR020904">
    <property type="entry name" value="Sc_DH/Rdtase_CS"/>
</dbReference>
<dbReference type="RefSeq" id="WP_197165748.1">
    <property type="nucleotide sequence ID" value="NZ_JADZGI010000003.1"/>
</dbReference>
<dbReference type="FunFam" id="3.40.50.720:FF:000215">
    <property type="entry name" value="3-hydroxyacyl-CoA dehydrogenase type-2"/>
    <property type="match status" value="1"/>
</dbReference>
<dbReference type="PRINTS" id="PR00080">
    <property type="entry name" value="SDRFAMILY"/>
</dbReference>
<accession>A0A931HE07</accession>
<keyword evidence="2" id="KW-0560">Oxidoreductase</keyword>
<dbReference type="Gene3D" id="3.40.50.720">
    <property type="entry name" value="NAD(P)-binding Rossmann-like Domain"/>
    <property type="match status" value="1"/>
</dbReference>
<name>A0A931HE07_9SPHN</name>
<dbReference type="PANTHER" id="PTHR43658:SF8">
    <property type="entry name" value="17-BETA-HYDROXYSTEROID DEHYDROGENASE 14-RELATED"/>
    <property type="match status" value="1"/>
</dbReference>
<proteinExistence type="inferred from homology"/>